<organism evidence="2 3">
    <name type="scientific">Panagrellus redivivus</name>
    <name type="common">Microworm</name>
    <dbReference type="NCBI Taxonomy" id="6233"/>
    <lineage>
        <taxon>Eukaryota</taxon>
        <taxon>Metazoa</taxon>
        <taxon>Ecdysozoa</taxon>
        <taxon>Nematoda</taxon>
        <taxon>Chromadorea</taxon>
        <taxon>Rhabditida</taxon>
        <taxon>Tylenchina</taxon>
        <taxon>Panagrolaimomorpha</taxon>
        <taxon>Panagrolaimoidea</taxon>
        <taxon>Panagrolaimidae</taxon>
        <taxon>Panagrellus</taxon>
    </lineage>
</organism>
<keyword evidence="1" id="KW-0575">Peroxidase</keyword>
<sequence>MSGSLAITTGLVARIRHRDEIARIGMSRPKLATLLAISCLATVIPLFQTAHISCGKSFIPCENDITPADVRPRIYGISSAKFTRQQVPAPLVIQTANEAMREVHGFFNDTETSDIDSKMPLSSPLSQYCHLHPMTERAKSFSESAYVSGVMSLRLKRLGLRDAEITQGLDPEILVKSALGDICPRAASDSCPNSEYRPIGGGCNNVKNPLWGAAYEPLARLLPPTYNDGVMVPRQSKTNQALPNTREVSLKLFDHPSKNQEIVNEMTAFWLYFVASDISESIPNQALKTNGGYTPLPCCNPGFLHPDCDFISIPDSDTFYLKSGVTCLPYVRSLPAPREFCKLGHREQISVVTSYLDGSPIYGSSAEQTNKLRAKTGGLMQTSVSGGVRDLAVAMILSRLNGNASSVALMMSTCFPKSAVFIRFS</sequence>
<dbReference type="GO" id="GO:0006979">
    <property type="term" value="P:response to oxidative stress"/>
    <property type="evidence" value="ECO:0007669"/>
    <property type="project" value="InterPro"/>
</dbReference>
<evidence type="ECO:0000313" key="2">
    <source>
        <dbReference type="Proteomes" id="UP000492821"/>
    </source>
</evidence>
<dbReference type="PANTHER" id="PTHR11475:SF134">
    <property type="entry name" value="LD42267P"/>
    <property type="match status" value="1"/>
</dbReference>
<dbReference type="Proteomes" id="UP000492821">
    <property type="component" value="Unassembled WGS sequence"/>
</dbReference>
<dbReference type="GO" id="GO:0004601">
    <property type="term" value="F:peroxidase activity"/>
    <property type="evidence" value="ECO:0007669"/>
    <property type="project" value="UniProtKB-KW"/>
</dbReference>
<dbReference type="InterPro" id="IPR010255">
    <property type="entry name" value="Haem_peroxidase_sf"/>
</dbReference>
<dbReference type="InterPro" id="IPR019791">
    <property type="entry name" value="Haem_peroxidase_animal"/>
</dbReference>
<dbReference type="GO" id="GO:0020037">
    <property type="term" value="F:heme binding"/>
    <property type="evidence" value="ECO:0007669"/>
    <property type="project" value="InterPro"/>
</dbReference>
<evidence type="ECO:0000313" key="3">
    <source>
        <dbReference type="WBParaSite" id="Pan_g19339.t1"/>
    </source>
</evidence>
<keyword evidence="1" id="KW-0560">Oxidoreductase</keyword>
<proteinExistence type="predicted"/>
<reference evidence="3" key="2">
    <citation type="submission" date="2020-10" db="UniProtKB">
        <authorList>
            <consortium name="WormBaseParasite"/>
        </authorList>
    </citation>
    <scope>IDENTIFICATION</scope>
</reference>
<dbReference type="Pfam" id="PF03098">
    <property type="entry name" value="An_peroxidase"/>
    <property type="match status" value="1"/>
</dbReference>
<evidence type="ECO:0000256" key="1">
    <source>
        <dbReference type="ARBA" id="ARBA00022559"/>
    </source>
</evidence>
<accession>A0A7E4VE02</accession>
<dbReference type="InterPro" id="IPR037120">
    <property type="entry name" value="Haem_peroxidase_sf_animal"/>
</dbReference>
<dbReference type="PANTHER" id="PTHR11475">
    <property type="entry name" value="OXIDASE/PEROXIDASE"/>
    <property type="match status" value="1"/>
</dbReference>
<dbReference type="Gene3D" id="1.10.640.10">
    <property type="entry name" value="Haem peroxidase domain superfamily, animal type"/>
    <property type="match status" value="1"/>
</dbReference>
<protein>
    <submittedName>
        <fullName evidence="3">Chorion peroxidase</fullName>
    </submittedName>
</protein>
<dbReference type="AlphaFoldDB" id="A0A7E4VE02"/>
<keyword evidence="2" id="KW-1185">Reference proteome</keyword>
<dbReference type="WBParaSite" id="Pan_g19339.t1">
    <property type="protein sequence ID" value="Pan_g19339.t1"/>
    <property type="gene ID" value="Pan_g19339"/>
</dbReference>
<dbReference type="PROSITE" id="PS50292">
    <property type="entry name" value="PEROXIDASE_3"/>
    <property type="match status" value="1"/>
</dbReference>
<reference evidence="2" key="1">
    <citation type="journal article" date="2013" name="Genetics">
        <title>The draft genome and transcriptome of Panagrellus redivivus are shaped by the harsh demands of a free-living lifestyle.</title>
        <authorList>
            <person name="Srinivasan J."/>
            <person name="Dillman A.R."/>
            <person name="Macchietto M.G."/>
            <person name="Heikkinen L."/>
            <person name="Lakso M."/>
            <person name="Fracchia K.M."/>
            <person name="Antoshechkin I."/>
            <person name="Mortazavi A."/>
            <person name="Wong G."/>
            <person name="Sternberg P.W."/>
        </authorList>
    </citation>
    <scope>NUCLEOTIDE SEQUENCE [LARGE SCALE GENOMIC DNA]</scope>
    <source>
        <strain evidence="2">MT8872</strain>
    </source>
</reference>
<name>A0A7E4VE02_PANRE</name>
<dbReference type="SUPFAM" id="SSF48113">
    <property type="entry name" value="Heme-dependent peroxidases"/>
    <property type="match status" value="1"/>
</dbReference>